<evidence type="ECO:0000313" key="1">
    <source>
        <dbReference type="EMBL" id="MFM9329798.1"/>
    </source>
</evidence>
<evidence type="ECO:0000313" key="2">
    <source>
        <dbReference type="Proteomes" id="UP001631969"/>
    </source>
</evidence>
<gene>
    <name evidence="1" type="ORF">ACI1P1_15995</name>
</gene>
<sequence length="189" mass="22061">MAKENTTVYIILGLLNHEDLSGYDIKKRADYMIASFWEIGYGQIYPTLAKLEQEGLVTKRVSEESKGPERNLYSITEAGRGELTRWLKVPEQKEYTKYEILLKLFFGSLVPVEESAKRIDAFKTRHTENLKMIEMFKGNLQRVMGEDQDHLFFYITVLFGERIYNAYLEWADEALKLLQETQDEGQEPS</sequence>
<dbReference type="EMBL" id="JBJURJ010000010">
    <property type="protein sequence ID" value="MFM9329798.1"/>
    <property type="molecule type" value="Genomic_DNA"/>
</dbReference>
<keyword evidence="2" id="KW-1185">Reference proteome</keyword>
<accession>A0ACC7NYM7</accession>
<comment type="caution">
    <text evidence="1">The sequence shown here is derived from an EMBL/GenBank/DDBJ whole genome shotgun (WGS) entry which is preliminary data.</text>
</comment>
<reference evidence="1" key="1">
    <citation type="submission" date="2024-12" db="EMBL/GenBank/DDBJ databases">
        <authorList>
            <person name="Wu N."/>
        </authorList>
    </citation>
    <scope>NUCLEOTIDE SEQUENCE</scope>
    <source>
        <strain evidence="1">P15</strain>
    </source>
</reference>
<dbReference type="Proteomes" id="UP001631969">
    <property type="component" value="Unassembled WGS sequence"/>
</dbReference>
<protein>
    <submittedName>
        <fullName evidence="1">PadR family transcriptional regulator</fullName>
    </submittedName>
</protein>
<organism evidence="1 2">
    <name type="scientific">Paenibacillus mesotrionivorans</name>
    <dbReference type="NCBI Taxonomy" id="3160968"/>
    <lineage>
        <taxon>Bacteria</taxon>
        <taxon>Bacillati</taxon>
        <taxon>Bacillota</taxon>
        <taxon>Bacilli</taxon>
        <taxon>Bacillales</taxon>
        <taxon>Paenibacillaceae</taxon>
        <taxon>Paenibacillus</taxon>
    </lineage>
</organism>
<name>A0ACC7NYM7_9BACL</name>
<proteinExistence type="predicted"/>